<protein>
    <recommendedName>
        <fullName evidence="1">EAL domain-containing protein</fullName>
    </recommendedName>
</protein>
<evidence type="ECO:0000313" key="3">
    <source>
        <dbReference type="Proteomes" id="UP000193785"/>
    </source>
</evidence>
<accession>A0ABX3USS3</accession>
<dbReference type="EMBL" id="MLJJ01000018">
    <property type="protein sequence ID" value="ORM98825.1"/>
    <property type="molecule type" value="Genomic_DNA"/>
</dbReference>
<dbReference type="Proteomes" id="UP000193785">
    <property type="component" value="Unassembled WGS sequence"/>
</dbReference>
<dbReference type="PROSITE" id="PS50883">
    <property type="entry name" value="EAL"/>
    <property type="match status" value="1"/>
</dbReference>
<dbReference type="PANTHER" id="PTHR33121:SF79">
    <property type="entry name" value="CYCLIC DI-GMP PHOSPHODIESTERASE PDED-RELATED"/>
    <property type="match status" value="1"/>
</dbReference>
<gene>
    <name evidence="2" type="ORF">HA46_11335</name>
</gene>
<evidence type="ECO:0000259" key="1">
    <source>
        <dbReference type="PROSITE" id="PS50883"/>
    </source>
</evidence>
<dbReference type="Pfam" id="PF00563">
    <property type="entry name" value="EAL"/>
    <property type="match status" value="1"/>
</dbReference>
<dbReference type="InterPro" id="IPR050706">
    <property type="entry name" value="Cyclic-di-GMP_PDE-like"/>
</dbReference>
<dbReference type="Gene3D" id="3.20.20.450">
    <property type="entry name" value="EAL domain"/>
    <property type="match status" value="1"/>
</dbReference>
<reference evidence="2 3" key="1">
    <citation type="journal article" date="2017" name="Antonie Van Leeuwenhoek">
        <title>Phylogenomic resolution of the bacterial genus Pantoea and its relationship with Erwinia and Tatumella.</title>
        <authorList>
            <person name="Palmer M."/>
            <person name="Steenkamp E.T."/>
            <person name="Coetzee M.P."/>
            <person name="Chan W.Y."/>
            <person name="van Zyl E."/>
            <person name="De Maayer P."/>
            <person name="Coutinho T.A."/>
            <person name="Blom J."/>
            <person name="Smits T.H."/>
            <person name="Duffy B."/>
            <person name="Venter S.N."/>
        </authorList>
    </citation>
    <scope>NUCLEOTIDE SEQUENCE [LARGE SCALE GENOMIC DNA]</scope>
    <source>
        <strain evidence="2 3">LMG 5345</strain>
    </source>
</reference>
<dbReference type="SMART" id="SM00052">
    <property type="entry name" value="EAL"/>
    <property type="match status" value="1"/>
</dbReference>
<dbReference type="InterPro" id="IPR001633">
    <property type="entry name" value="EAL_dom"/>
</dbReference>
<proteinExistence type="predicted"/>
<feature type="domain" description="EAL" evidence="1">
    <location>
        <begin position="1"/>
        <end position="214"/>
    </location>
</feature>
<dbReference type="InterPro" id="IPR035919">
    <property type="entry name" value="EAL_sf"/>
</dbReference>
<dbReference type="PANTHER" id="PTHR33121">
    <property type="entry name" value="CYCLIC DI-GMP PHOSPHODIESTERASE PDEF"/>
    <property type="match status" value="1"/>
</dbReference>
<keyword evidence="3" id="KW-1185">Reference proteome</keyword>
<organism evidence="2 3">
    <name type="scientific">Pantoea septica</name>
    <dbReference type="NCBI Taxonomy" id="472695"/>
    <lineage>
        <taxon>Bacteria</taxon>
        <taxon>Pseudomonadati</taxon>
        <taxon>Pseudomonadota</taxon>
        <taxon>Gammaproteobacteria</taxon>
        <taxon>Enterobacterales</taxon>
        <taxon>Erwiniaceae</taxon>
        <taxon>Pantoea</taxon>
    </lineage>
</organism>
<name>A0ABX3USS3_9GAMM</name>
<dbReference type="CDD" id="cd01948">
    <property type="entry name" value="EAL"/>
    <property type="match status" value="1"/>
</dbReference>
<sequence>MSQSGRFVGFELLTRYTSLAGKSRNPFMVIENMPCSEKRDLLYEQLGDLSPVVALLEAHHLFVSINVDRDMVTMLEEDARLGWLLSTASVIRLEVSEAIDFHQDHEARETLHRLKARGIRFFLDDLGTGFANLEALYTGLFEAVKIDKRFFWEQKDKSIFPVLMANIQRYCPQIIVEGVENKEDLAALEHIPLYGLQGYYFSALEIEDLPQFFS</sequence>
<dbReference type="SUPFAM" id="SSF141868">
    <property type="entry name" value="EAL domain-like"/>
    <property type="match status" value="1"/>
</dbReference>
<evidence type="ECO:0000313" key="2">
    <source>
        <dbReference type="EMBL" id="ORM98825.1"/>
    </source>
</evidence>
<comment type="caution">
    <text evidence="2">The sequence shown here is derived from an EMBL/GenBank/DDBJ whole genome shotgun (WGS) entry which is preliminary data.</text>
</comment>